<dbReference type="Pfam" id="PF12706">
    <property type="entry name" value="Lactamase_B_2"/>
    <property type="match status" value="1"/>
</dbReference>
<evidence type="ECO:0000256" key="2">
    <source>
        <dbReference type="SAM" id="SignalP"/>
    </source>
</evidence>
<dbReference type="STRING" id="1855283.SAMN05216382_2604"/>
<dbReference type="Gene3D" id="3.60.15.10">
    <property type="entry name" value="Ribonuclease Z/Hydroxyacylglutathione hydrolase-like"/>
    <property type="match status" value="1"/>
</dbReference>
<dbReference type="InterPro" id="IPR036866">
    <property type="entry name" value="RibonucZ/Hydroxyglut_hydro"/>
</dbReference>
<feature type="region of interest" description="Disordered" evidence="1">
    <location>
        <begin position="29"/>
        <end position="51"/>
    </location>
</feature>
<dbReference type="InterPro" id="IPR001279">
    <property type="entry name" value="Metallo-B-lactamas"/>
</dbReference>
<accession>A0A1H7SZ52</accession>
<proteinExistence type="predicted"/>
<evidence type="ECO:0000259" key="3">
    <source>
        <dbReference type="Pfam" id="PF12706"/>
    </source>
</evidence>
<feature type="chain" id="PRO_5011599481" evidence="2">
    <location>
        <begin position="21"/>
        <end position="364"/>
    </location>
</feature>
<keyword evidence="2" id="KW-0732">Signal</keyword>
<dbReference type="SUPFAM" id="SSF56281">
    <property type="entry name" value="Metallo-hydrolase/oxidoreductase"/>
    <property type="match status" value="1"/>
</dbReference>
<dbReference type="Proteomes" id="UP000199214">
    <property type="component" value="Unassembled WGS sequence"/>
</dbReference>
<protein>
    <submittedName>
        <fullName evidence="4">L-ascorbate metabolism protein UlaG, beta-lactamase superfamily</fullName>
    </submittedName>
</protein>
<organism evidence="4 5">
    <name type="scientific">Sphingomonas palmae</name>
    <dbReference type="NCBI Taxonomy" id="1855283"/>
    <lineage>
        <taxon>Bacteria</taxon>
        <taxon>Pseudomonadati</taxon>
        <taxon>Pseudomonadota</taxon>
        <taxon>Alphaproteobacteria</taxon>
        <taxon>Sphingomonadales</taxon>
        <taxon>Sphingomonadaceae</taxon>
        <taxon>Sphingomonas</taxon>
    </lineage>
</organism>
<evidence type="ECO:0000313" key="5">
    <source>
        <dbReference type="Proteomes" id="UP000199214"/>
    </source>
</evidence>
<keyword evidence="5" id="KW-1185">Reference proteome</keyword>
<feature type="domain" description="Metallo-beta-lactamase" evidence="3">
    <location>
        <begin position="103"/>
        <end position="300"/>
    </location>
</feature>
<evidence type="ECO:0000313" key="4">
    <source>
        <dbReference type="EMBL" id="SEL77336.1"/>
    </source>
</evidence>
<dbReference type="AlphaFoldDB" id="A0A1H7SZ52"/>
<name>A0A1H7SZ52_9SPHN</name>
<dbReference type="RefSeq" id="WP_093007001.1">
    <property type="nucleotide sequence ID" value="NZ_FNZZ01000005.1"/>
</dbReference>
<reference evidence="5" key="1">
    <citation type="submission" date="2016-10" db="EMBL/GenBank/DDBJ databases">
        <authorList>
            <person name="Varghese N."/>
            <person name="Submissions S."/>
        </authorList>
    </citation>
    <scope>NUCLEOTIDE SEQUENCE [LARGE SCALE GENOMIC DNA]</scope>
    <source>
        <strain evidence="5">JS21-1</strain>
    </source>
</reference>
<evidence type="ECO:0000256" key="1">
    <source>
        <dbReference type="SAM" id="MobiDB-lite"/>
    </source>
</evidence>
<gene>
    <name evidence="4" type="ORF">SAMN05216382_2604</name>
</gene>
<dbReference type="EMBL" id="FNZZ01000005">
    <property type="protein sequence ID" value="SEL77336.1"/>
    <property type="molecule type" value="Genomic_DNA"/>
</dbReference>
<feature type="signal peptide" evidence="2">
    <location>
        <begin position="1"/>
        <end position="20"/>
    </location>
</feature>
<sequence>MIRHLSALLLLAGCSVPAITPGELPRSDHFDGRRFFNPDGQQGSGGDAKKGPVGLVESLFSRAHSWPDVPVTPTRPPARVEGEAMAVTWIGHSTVLVQTRGLNILTDPVWAERSSPVQFAGPRRVREPGVRFADLPRIDLVLLSHDHYDHLDTGTLKTLSDRDHPLIVTGLRNDALLARYGIAAQARDWGGRVALRPGIDVIVTRAHHWSGHGVGDHDRALWSGFVVTLPGGNLYFAGDTGPGDMRWALEARRYGPVRMALLPIGAYHFSGAETGNHIGPDQAVTAFEQLGAAYALGVHWGTFELTSEGIDQPRIELHCALERAHIPLGRFRATEVGQTWMIPPFAATDQPSRVTPRSITRPGT</sequence>
<dbReference type="PANTHER" id="PTHR15032">
    <property type="entry name" value="N-ACYL-PHOSPHATIDYLETHANOLAMINE-HYDROLYZING PHOSPHOLIPASE D"/>
    <property type="match status" value="1"/>
</dbReference>
<dbReference type="PANTHER" id="PTHR15032:SF4">
    <property type="entry name" value="N-ACYL-PHOSPHATIDYLETHANOLAMINE-HYDROLYZING PHOSPHOLIPASE D"/>
    <property type="match status" value="1"/>
</dbReference>
<dbReference type="GO" id="GO:0005737">
    <property type="term" value="C:cytoplasm"/>
    <property type="evidence" value="ECO:0007669"/>
    <property type="project" value="TreeGrafter"/>
</dbReference>
<dbReference type="OrthoDB" id="9805728at2"/>